<keyword evidence="7" id="KW-1185">Reference proteome</keyword>
<dbReference type="InterPro" id="IPR005814">
    <property type="entry name" value="Aminotrans_3"/>
</dbReference>
<protein>
    <submittedName>
        <fullName evidence="6">Putrescine aminotransferase</fullName>
    </submittedName>
</protein>
<dbReference type="RefSeq" id="WP_092867375.1">
    <property type="nucleotide sequence ID" value="NZ_FPCH01000002.1"/>
</dbReference>
<comment type="similarity">
    <text evidence="1 5">Belongs to the class-III pyridoxal-phosphate-dependent aminotransferase family.</text>
</comment>
<evidence type="ECO:0000256" key="3">
    <source>
        <dbReference type="ARBA" id="ARBA00022679"/>
    </source>
</evidence>
<reference evidence="7" key="1">
    <citation type="submission" date="2016-10" db="EMBL/GenBank/DDBJ databases">
        <authorList>
            <person name="Varghese N."/>
            <person name="Submissions S."/>
        </authorList>
    </citation>
    <scope>NUCLEOTIDE SEQUENCE [LARGE SCALE GENOMIC DNA]</scope>
    <source>
        <strain evidence="7">DSM 1565</strain>
    </source>
</reference>
<dbReference type="PANTHER" id="PTHR43094">
    <property type="entry name" value="AMINOTRANSFERASE"/>
    <property type="match status" value="1"/>
</dbReference>
<dbReference type="GO" id="GO:0008483">
    <property type="term" value="F:transaminase activity"/>
    <property type="evidence" value="ECO:0007669"/>
    <property type="project" value="UniProtKB-KW"/>
</dbReference>
<dbReference type="OrthoDB" id="5288905at2"/>
<keyword evidence="2 6" id="KW-0032">Aminotransferase</keyword>
<dbReference type="Proteomes" id="UP000199423">
    <property type="component" value="Unassembled WGS sequence"/>
</dbReference>
<evidence type="ECO:0000256" key="4">
    <source>
        <dbReference type="ARBA" id="ARBA00022898"/>
    </source>
</evidence>
<evidence type="ECO:0000256" key="5">
    <source>
        <dbReference type="RuleBase" id="RU003560"/>
    </source>
</evidence>
<dbReference type="Gene3D" id="3.90.1150.10">
    <property type="entry name" value="Aspartate Aminotransferase, domain 1"/>
    <property type="match status" value="1"/>
</dbReference>
<gene>
    <name evidence="6" type="ORF">SAMN04488557_1909</name>
</gene>
<dbReference type="GO" id="GO:0030170">
    <property type="term" value="F:pyridoxal phosphate binding"/>
    <property type="evidence" value="ECO:0007669"/>
    <property type="project" value="InterPro"/>
</dbReference>
<dbReference type="EMBL" id="FPCH01000002">
    <property type="protein sequence ID" value="SFV33294.1"/>
    <property type="molecule type" value="Genomic_DNA"/>
</dbReference>
<evidence type="ECO:0000313" key="7">
    <source>
        <dbReference type="Proteomes" id="UP000199423"/>
    </source>
</evidence>
<keyword evidence="3 6" id="KW-0808">Transferase</keyword>
<dbReference type="STRING" id="51670.SAMN04488557_1909"/>
<dbReference type="PIRSF" id="PIRSF000521">
    <property type="entry name" value="Transaminase_4ab_Lys_Orn"/>
    <property type="match status" value="1"/>
</dbReference>
<dbReference type="AlphaFoldDB" id="A0A1I7NF51"/>
<dbReference type="Gene3D" id="3.40.640.10">
    <property type="entry name" value="Type I PLP-dependent aspartate aminotransferase-like (Major domain)"/>
    <property type="match status" value="1"/>
</dbReference>
<sequence length="461" mass="50942">MSNRFQTKQIQDLDAQHHLHPFSDHQSLRAGQNVRVIVKGEGPYVIDSEGHRILDGMAGLWTTNIGYGNKELAQAAYDQMVELPFYNTFFKTTHPPVVALSRKLAEIAPAHINQVFFGSSGSESNDTAIRLIRHYWALKGEPKRRIIISRKNAYHGSTIAAGSMGGMSHVHQHSYPVYEGFRHVMDPYWYGDSFPGETPEAFGLRAARAIDEEILRCGPENVAAFAGEPVQGAGGVKIAPSTYWPEVQRIVDKYGILLLADEVITGFGRVGTWFASEFYGIRPNLITFAKAATSGYIPLSGVLVDDKIVEALMSTDDDFNHGYTFSGHPVACAVALKNLEIMERDRLVPKVKETTGPALAKLFARFKDHPLVGEVRTVGMLGAIELVADKKTRKRFDDPGRVGLICRDHFFREGFIMRAVYDTMVCAPPLTWTDAQFEEAGAVIQKALDQTLADVSGELAA</sequence>
<dbReference type="InterPro" id="IPR015422">
    <property type="entry name" value="PyrdxlP-dep_Trfase_small"/>
</dbReference>
<dbReference type="CDD" id="cd00610">
    <property type="entry name" value="OAT_like"/>
    <property type="match status" value="1"/>
</dbReference>
<dbReference type="PANTHER" id="PTHR43094:SF1">
    <property type="entry name" value="AMINOTRANSFERASE CLASS-III"/>
    <property type="match status" value="1"/>
</dbReference>
<dbReference type="InterPro" id="IPR015424">
    <property type="entry name" value="PyrdxlP-dep_Trfase"/>
</dbReference>
<evidence type="ECO:0000256" key="1">
    <source>
        <dbReference type="ARBA" id="ARBA00008954"/>
    </source>
</evidence>
<dbReference type="Pfam" id="PF00202">
    <property type="entry name" value="Aminotran_3"/>
    <property type="match status" value="1"/>
</dbReference>
<dbReference type="SUPFAM" id="SSF53383">
    <property type="entry name" value="PLP-dependent transferases"/>
    <property type="match status" value="1"/>
</dbReference>
<evidence type="ECO:0000256" key="2">
    <source>
        <dbReference type="ARBA" id="ARBA00022576"/>
    </source>
</evidence>
<dbReference type="NCBIfam" id="NF005682">
    <property type="entry name" value="PRK07480.1"/>
    <property type="match status" value="1"/>
</dbReference>
<evidence type="ECO:0000313" key="6">
    <source>
        <dbReference type="EMBL" id="SFV33294.1"/>
    </source>
</evidence>
<organism evidence="6 7">
    <name type="scientific">Hyphomicrobium facile</name>
    <dbReference type="NCBI Taxonomy" id="51670"/>
    <lineage>
        <taxon>Bacteria</taxon>
        <taxon>Pseudomonadati</taxon>
        <taxon>Pseudomonadota</taxon>
        <taxon>Alphaproteobacteria</taxon>
        <taxon>Hyphomicrobiales</taxon>
        <taxon>Hyphomicrobiaceae</taxon>
        <taxon>Hyphomicrobium</taxon>
    </lineage>
</organism>
<name>A0A1I7NF51_9HYPH</name>
<proteinExistence type="inferred from homology"/>
<accession>A0A1I7NF51</accession>
<dbReference type="FunFam" id="3.40.640.10:FF:000014">
    <property type="entry name" value="Adenosylmethionine-8-amino-7-oxononanoate aminotransferase, probable"/>
    <property type="match status" value="1"/>
</dbReference>
<keyword evidence="4 5" id="KW-0663">Pyridoxal phosphate</keyword>
<dbReference type="InterPro" id="IPR015421">
    <property type="entry name" value="PyrdxlP-dep_Trfase_major"/>
</dbReference>